<evidence type="ECO:0000313" key="3">
    <source>
        <dbReference type="Proteomes" id="UP000299102"/>
    </source>
</evidence>
<name>A0A4C1YBH4_EUMVA</name>
<feature type="region of interest" description="Disordered" evidence="1">
    <location>
        <begin position="36"/>
        <end position="70"/>
    </location>
</feature>
<accession>A0A4C1YBH4</accession>
<feature type="compositionally biased region" description="Basic and acidic residues" evidence="1">
    <location>
        <begin position="36"/>
        <end position="47"/>
    </location>
</feature>
<comment type="caution">
    <text evidence="2">The sequence shown here is derived from an EMBL/GenBank/DDBJ whole genome shotgun (WGS) entry which is preliminary data.</text>
</comment>
<evidence type="ECO:0000256" key="1">
    <source>
        <dbReference type="SAM" id="MobiDB-lite"/>
    </source>
</evidence>
<feature type="compositionally biased region" description="Basic residues" evidence="1">
    <location>
        <begin position="60"/>
        <end position="70"/>
    </location>
</feature>
<proteinExistence type="predicted"/>
<keyword evidence="3" id="KW-1185">Reference proteome</keyword>
<protein>
    <submittedName>
        <fullName evidence="2">Uncharacterized protein</fullName>
    </submittedName>
</protein>
<dbReference type="EMBL" id="BGZK01001170">
    <property type="protein sequence ID" value="GBP73338.1"/>
    <property type="molecule type" value="Genomic_DNA"/>
</dbReference>
<reference evidence="2 3" key="1">
    <citation type="journal article" date="2019" name="Commun. Biol.">
        <title>The bagworm genome reveals a unique fibroin gene that provides high tensile strength.</title>
        <authorList>
            <person name="Kono N."/>
            <person name="Nakamura H."/>
            <person name="Ohtoshi R."/>
            <person name="Tomita M."/>
            <person name="Numata K."/>
            <person name="Arakawa K."/>
        </authorList>
    </citation>
    <scope>NUCLEOTIDE SEQUENCE [LARGE SCALE GENOMIC DNA]</scope>
</reference>
<dbReference type="AlphaFoldDB" id="A0A4C1YBH4"/>
<evidence type="ECO:0000313" key="2">
    <source>
        <dbReference type="EMBL" id="GBP73338.1"/>
    </source>
</evidence>
<dbReference type="Proteomes" id="UP000299102">
    <property type="component" value="Unassembled WGS sequence"/>
</dbReference>
<organism evidence="2 3">
    <name type="scientific">Eumeta variegata</name>
    <name type="common">Bagworm moth</name>
    <name type="synonym">Eumeta japonica</name>
    <dbReference type="NCBI Taxonomy" id="151549"/>
    <lineage>
        <taxon>Eukaryota</taxon>
        <taxon>Metazoa</taxon>
        <taxon>Ecdysozoa</taxon>
        <taxon>Arthropoda</taxon>
        <taxon>Hexapoda</taxon>
        <taxon>Insecta</taxon>
        <taxon>Pterygota</taxon>
        <taxon>Neoptera</taxon>
        <taxon>Endopterygota</taxon>
        <taxon>Lepidoptera</taxon>
        <taxon>Glossata</taxon>
        <taxon>Ditrysia</taxon>
        <taxon>Tineoidea</taxon>
        <taxon>Psychidae</taxon>
        <taxon>Oiketicinae</taxon>
        <taxon>Eumeta</taxon>
    </lineage>
</organism>
<sequence length="83" mass="9626">MHILMPAYTSRSKQSRASKRPLMLRRLNINTDVVISDHRGARTHERAPTPTWARGSAPPRRPHRPLVRRTRRLDDSAVVAYDF</sequence>
<gene>
    <name evidence="2" type="ORF">EVAR_53133_1</name>
</gene>